<evidence type="ECO:0000256" key="6">
    <source>
        <dbReference type="SAM" id="Phobius"/>
    </source>
</evidence>
<feature type="transmembrane region" description="Helical" evidence="6">
    <location>
        <begin position="74"/>
        <end position="95"/>
    </location>
</feature>
<evidence type="ECO:0000256" key="1">
    <source>
        <dbReference type="ARBA" id="ARBA00004141"/>
    </source>
</evidence>
<dbReference type="PANTHER" id="PTHR30474">
    <property type="entry name" value="CELL CYCLE PROTEIN"/>
    <property type="match status" value="1"/>
</dbReference>
<keyword evidence="5 6" id="KW-0472">Membrane</keyword>
<evidence type="ECO:0000256" key="2">
    <source>
        <dbReference type="ARBA" id="ARBA00022692"/>
    </source>
</evidence>
<dbReference type="InterPro" id="IPR011923">
    <property type="entry name" value="RodA/MrdB"/>
</dbReference>
<dbReference type="GO" id="GO:0008360">
    <property type="term" value="P:regulation of cell shape"/>
    <property type="evidence" value="ECO:0007669"/>
    <property type="project" value="UniProtKB-KW"/>
</dbReference>
<reference evidence="8" key="1">
    <citation type="submission" date="2017-09" db="EMBL/GenBank/DDBJ databases">
        <title>Depth-based differentiation of microbial function through sediment-hosted aquifers and enrichment of novel symbionts in the deep terrestrial subsurface.</title>
        <authorList>
            <person name="Probst A.J."/>
            <person name="Ladd B."/>
            <person name="Jarett J.K."/>
            <person name="Geller-Mcgrath D.E."/>
            <person name="Sieber C.M.K."/>
            <person name="Emerson J.B."/>
            <person name="Anantharaman K."/>
            <person name="Thomas B.C."/>
            <person name="Malmstrom R."/>
            <person name="Stieglmeier M."/>
            <person name="Klingl A."/>
            <person name="Woyke T."/>
            <person name="Ryan C.M."/>
            <person name="Banfield J.F."/>
        </authorList>
    </citation>
    <scope>NUCLEOTIDE SEQUENCE [LARGE SCALE GENOMIC DNA]</scope>
</reference>
<dbReference type="Pfam" id="PF01098">
    <property type="entry name" value="FTSW_RODA_SPOVE"/>
    <property type="match status" value="1"/>
</dbReference>
<dbReference type="AlphaFoldDB" id="A0A2M7YNA5"/>
<dbReference type="GO" id="GO:0032153">
    <property type="term" value="C:cell division site"/>
    <property type="evidence" value="ECO:0007669"/>
    <property type="project" value="TreeGrafter"/>
</dbReference>
<feature type="transmembrane region" description="Helical" evidence="6">
    <location>
        <begin position="304"/>
        <end position="326"/>
    </location>
</feature>
<feature type="transmembrane region" description="Helical" evidence="6">
    <location>
        <begin position="12"/>
        <end position="33"/>
    </location>
</feature>
<evidence type="ECO:0000256" key="3">
    <source>
        <dbReference type="ARBA" id="ARBA00022960"/>
    </source>
</evidence>
<organism evidence="7 8">
    <name type="scientific">Candidatus Portnoybacteria bacterium CG_4_9_14_3_um_filter_40_10</name>
    <dbReference type="NCBI Taxonomy" id="1974804"/>
    <lineage>
        <taxon>Bacteria</taxon>
        <taxon>Candidatus Portnoyibacteriota</taxon>
    </lineage>
</organism>
<dbReference type="GO" id="GO:0051301">
    <property type="term" value="P:cell division"/>
    <property type="evidence" value="ECO:0007669"/>
    <property type="project" value="InterPro"/>
</dbReference>
<evidence type="ECO:0000256" key="4">
    <source>
        <dbReference type="ARBA" id="ARBA00022989"/>
    </source>
</evidence>
<dbReference type="NCBIfam" id="TIGR02210">
    <property type="entry name" value="rodA_shape"/>
    <property type="match status" value="1"/>
</dbReference>
<feature type="transmembrane region" description="Helical" evidence="6">
    <location>
        <begin position="107"/>
        <end position="127"/>
    </location>
</feature>
<keyword evidence="3" id="KW-0133">Cell shape</keyword>
<name>A0A2M7YNA5_9BACT</name>
<dbReference type="EMBL" id="PFWF01000062">
    <property type="protein sequence ID" value="PJA64464.1"/>
    <property type="molecule type" value="Genomic_DNA"/>
</dbReference>
<evidence type="ECO:0000313" key="8">
    <source>
        <dbReference type="Proteomes" id="UP000230434"/>
    </source>
</evidence>
<dbReference type="Proteomes" id="UP000230434">
    <property type="component" value="Unassembled WGS sequence"/>
</dbReference>
<keyword evidence="4 6" id="KW-1133">Transmembrane helix</keyword>
<dbReference type="GO" id="GO:0015648">
    <property type="term" value="F:lipid-linked peptidoglycan transporter activity"/>
    <property type="evidence" value="ECO:0007669"/>
    <property type="project" value="TreeGrafter"/>
</dbReference>
<protein>
    <submittedName>
        <fullName evidence="7">Rod shape-determining protein RodA</fullName>
    </submittedName>
</protein>
<proteinExistence type="predicted"/>
<dbReference type="PANTHER" id="PTHR30474:SF1">
    <property type="entry name" value="PEPTIDOGLYCAN GLYCOSYLTRANSFERASE MRDB"/>
    <property type="match status" value="1"/>
</dbReference>
<evidence type="ECO:0000256" key="5">
    <source>
        <dbReference type="ARBA" id="ARBA00023136"/>
    </source>
</evidence>
<comment type="caution">
    <text evidence="7">The sequence shown here is derived from an EMBL/GenBank/DDBJ whole genome shotgun (WGS) entry which is preliminary data.</text>
</comment>
<feature type="transmembrane region" description="Helical" evidence="6">
    <location>
        <begin position="184"/>
        <end position="202"/>
    </location>
</feature>
<comment type="subcellular location">
    <subcellularLocation>
        <location evidence="1">Membrane</location>
        <topology evidence="1">Multi-pass membrane protein</topology>
    </subcellularLocation>
</comment>
<dbReference type="GO" id="GO:0005886">
    <property type="term" value="C:plasma membrane"/>
    <property type="evidence" value="ECO:0007669"/>
    <property type="project" value="TreeGrafter"/>
</dbReference>
<dbReference type="InterPro" id="IPR001182">
    <property type="entry name" value="FtsW/RodA"/>
</dbReference>
<evidence type="ECO:0000313" key="7">
    <source>
        <dbReference type="EMBL" id="PJA64464.1"/>
    </source>
</evidence>
<feature type="transmembrane region" description="Helical" evidence="6">
    <location>
        <begin position="338"/>
        <end position="360"/>
    </location>
</feature>
<keyword evidence="2 6" id="KW-0812">Transmembrane</keyword>
<sequence length="364" mass="40109">MNFASQLKKFDWILIGAVLVLCALSLLTLYSINYGKPGFIFFQKQAFFVILGLAAMATISFLDTRIFKNYPSFLIAIYLLVIALLVSTLIFGKITRGTLSWLKVGEIGFEPVELAKLVIILILAKYFSLRHVEMFRIRHIIASGVYVLLPASLILFQPDLGSAIILGAIWIGLVILAGIKIRHLVLVLLVAGLVFGFAWTSALRPYQKDRILTFLNPQRDPFGTSYNLIQSKIAIGEGGIFGRGLGQGIQGRLDFLPEKHSDFIFAAYAEEWGFVGVLFLLGVYSVIFFRLIKISLKSTNNFSRIFSAGVCLMIFAEVFINISVALGLLPITGISLPFVSYGGSGLLTHFLALGIVQSLVAKRA</sequence>
<feature type="transmembrane region" description="Helical" evidence="6">
    <location>
        <begin position="272"/>
        <end position="292"/>
    </location>
</feature>
<feature type="transmembrane region" description="Helical" evidence="6">
    <location>
        <begin position="162"/>
        <end position="179"/>
    </location>
</feature>
<accession>A0A2M7YNA5</accession>
<feature type="transmembrane region" description="Helical" evidence="6">
    <location>
        <begin position="139"/>
        <end position="156"/>
    </location>
</feature>
<feature type="transmembrane region" description="Helical" evidence="6">
    <location>
        <begin position="45"/>
        <end position="62"/>
    </location>
</feature>
<gene>
    <name evidence="7" type="ORF">CO159_02900</name>
</gene>